<keyword evidence="2" id="KW-1185">Reference proteome</keyword>
<evidence type="ECO:0000313" key="2">
    <source>
        <dbReference type="Proteomes" id="UP001175097"/>
    </source>
</evidence>
<organism evidence="1 2">
    <name type="scientific">Sporosarcina highlanderae</name>
    <dbReference type="NCBI Taxonomy" id="3035916"/>
    <lineage>
        <taxon>Bacteria</taxon>
        <taxon>Bacillati</taxon>
        <taxon>Bacillota</taxon>
        <taxon>Bacilli</taxon>
        <taxon>Bacillales</taxon>
        <taxon>Caryophanaceae</taxon>
        <taxon>Sporosarcina</taxon>
    </lineage>
</organism>
<accession>A0ABT8JV53</accession>
<dbReference type="EMBL" id="JAROCC010000018">
    <property type="protein sequence ID" value="MDN4609051.1"/>
    <property type="molecule type" value="Genomic_DNA"/>
</dbReference>
<protein>
    <recommendedName>
        <fullName evidence="3">Endonuclease IV</fullName>
    </recommendedName>
</protein>
<evidence type="ECO:0008006" key="3">
    <source>
        <dbReference type="Google" id="ProtNLM"/>
    </source>
</evidence>
<dbReference type="RefSeq" id="WP_301245589.1">
    <property type="nucleotide sequence ID" value="NZ_JAROCC010000018.1"/>
</dbReference>
<sequence>MDYMQILNEIKTKSDHEAKLLADAYGINLSVKEIHALRPLLDEISFHWLFTGIPESFIAKVKFAVGEKKGEELFRQYLDMI</sequence>
<gene>
    <name evidence="1" type="ORF">P5G49_16435</name>
</gene>
<evidence type="ECO:0000313" key="1">
    <source>
        <dbReference type="EMBL" id="MDN4609051.1"/>
    </source>
</evidence>
<dbReference type="Proteomes" id="UP001175097">
    <property type="component" value="Unassembled WGS sequence"/>
</dbReference>
<reference evidence="1" key="1">
    <citation type="submission" date="2023-03" db="EMBL/GenBank/DDBJ databases">
        <title>MT1 and MT2 Draft Genomes of Novel Species.</title>
        <authorList>
            <person name="Venkateswaran K."/>
        </authorList>
    </citation>
    <scope>NUCLEOTIDE SEQUENCE</scope>
    <source>
        <strain evidence="1">F6_3S_P_2</strain>
    </source>
</reference>
<comment type="caution">
    <text evidence="1">The sequence shown here is derived from an EMBL/GenBank/DDBJ whole genome shotgun (WGS) entry which is preliminary data.</text>
</comment>
<proteinExistence type="predicted"/>
<name>A0ABT8JV53_9BACL</name>